<reference evidence="2" key="1">
    <citation type="journal article" date="2023" name="Plant J.">
        <title>Genome sequences and population genomics provide insights into the demographic history, inbreeding, and mutation load of two 'living fossil' tree species of Dipteronia.</title>
        <authorList>
            <person name="Feng Y."/>
            <person name="Comes H.P."/>
            <person name="Chen J."/>
            <person name="Zhu S."/>
            <person name="Lu R."/>
            <person name="Zhang X."/>
            <person name="Li P."/>
            <person name="Qiu J."/>
            <person name="Olsen K.M."/>
            <person name="Qiu Y."/>
        </authorList>
    </citation>
    <scope>NUCLEOTIDE SEQUENCE</scope>
    <source>
        <strain evidence="2">NBL</strain>
    </source>
</reference>
<evidence type="ECO:0000313" key="3">
    <source>
        <dbReference type="Proteomes" id="UP001281410"/>
    </source>
</evidence>
<organism evidence="2 3">
    <name type="scientific">Dipteronia sinensis</name>
    <dbReference type="NCBI Taxonomy" id="43782"/>
    <lineage>
        <taxon>Eukaryota</taxon>
        <taxon>Viridiplantae</taxon>
        <taxon>Streptophyta</taxon>
        <taxon>Embryophyta</taxon>
        <taxon>Tracheophyta</taxon>
        <taxon>Spermatophyta</taxon>
        <taxon>Magnoliopsida</taxon>
        <taxon>eudicotyledons</taxon>
        <taxon>Gunneridae</taxon>
        <taxon>Pentapetalae</taxon>
        <taxon>rosids</taxon>
        <taxon>malvids</taxon>
        <taxon>Sapindales</taxon>
        <taxon>Sapindaceae</taxon>
        <taxon>Hippocastanoideae</taxon>
        <taxon>Acereae</taxon>
        <taxon>Dipteronia</taxon>
    </lineage>
</organism>
<evidence type="ECO:0000256" key="1">
    <source>
        <dbReference type="SAM" id="MobiDB-lite"/>
    </source>
</evidence>
<accession>A0AAE0ARM3</accession>
<protein>
    <submittedName>
        <fullName evidence="2">Uncharacterized protein</fullName>
    </submittedName>
</protein>
<evidence type="ECO:0000313" key="2">
    <source>
        <dbReference type="EMBL" id="KAK3222753.1"/>
    </source>
</evidence>
<gene>
    <name evidence="2" type="ORF">Dsin_009778</name>
</gene>
<dbReference type="Proteomes" id="UP001281410">
    <property type="component" value="Unassembled WGS sequence"/>
</dbReference>
<dbReference type="EMBL" id="JANJYJ010000003">
    <property type="protein sequence ID" value="KAK3222753.1"/>
    <property type="molecule type" value="Genomic_DNA"/>
</dbReference>
<comment type="caution">
    <text evidence="2">The sequence shown here is derived from an EMBL/GenBank/DDBJ whole genome shotgun (WGS) entry which is preliminary data.</text>
</comment>
<name>A0AAE0ARM3_9ROSI</name>
<feature type="region of interest" description="Disordered" evidence="1">
    <location>
        <begin position="41"/>
        <end position="74"/>
    </location>
</feature>
<keyword evidence="3" id="KW-1185">Reference proteome</keyword>
<proteinExistence type="predicted"/>
<sequence>MLKELKQPYAVLDVRTSPEVAVKKANMEPLLNQLFLQQPSKLEGKESETGMASGSKSDAECSDSDEGNPSASSA</sequence>
<dbReference type="AlphaFoldDB" id="A0AAE0ARM3"/>